<sequence length="143" mass="15918">MKQKVFQTLKSEKGEASYIGTFVYILVAAIMIAFIINVFQVISVKQQMDHLADQLVKQIQLNGGENDDTNSLFTYLADQISGAEGLTYDVDSPDDTDQIQIGTPFYVSVSGRCHLGGFWKLRLVPITIRASGAGVSEHYWKPR</sequence>
<comment type="caution">
    <text evidence="3">The sequence shown here is derived from an EMBL/GenBank/DDBJ whole genome shotgun (WGS) entry which is preliminary data.</text>
</comment>
<evidence type="ECO:0000313" key="2">
    <source>
        <dbReference type="EMBL" id="GKG98549.1"/>
    </source>
</evidence>
<proteinExistence type="predicted"/>
<organism evidence="3 4">
    <name type="scientific">Hungatella hathewayi</name>
    <dbReference type="NCBI Taxonomy" id="154046"/>
    <lineage>
        <taxon>Bacteria</taxon>
        <taxon>Bacillati</taxon>
        <taxon>Bacillota</taxon>
        <taxon>Clostridia</taxon>
        <taxon>Lachnospirales</taxon>
        <taxon>Lachnospiraceae</taxon>
        <taxon>Hungatella</taxon>
    </lineage>
</organism>
<evidence type="ECO:0000256" key="1">
    <source>
        <dbReference type="SAM" id="Phobius"/>
    </source>
</evidence>
<accession>A0A374NYQ0</accession>
<gene>
    <name evidence="2" type="ORF">CE91St55_05310</name>
    <name evidence="3" type="ORF">DXD79_32105</name>
</gene>
<dbReference type="EMBL" id="BQNJ01000001">
    <property type="protein sequence ID" value="GKG98549.1"/>
    <property type="molecule type" value="Genomic_DNA"/>
</dbReference>
<dbReference type="Proteomes" id="UP001055091">
    <property type="component" value="Unassembled WGS sequence"/>
</dbReference>
<dbReference type="EMBL" id="QSON01000031">
    <property type="protein sequence ID" value="RGI95450.1"/>
    <property type="molecule type" value="Genomic_DNA"/>
</dbReference>
<protein>
    <submittedName>
        <fullName evidence="3">DUF4320 family protein</fullName>
    </submittedName>
</protein>
<dbReference type="Pfam" id="PF14208">
    <property type="entry name" value="DUF4320"/>
    <property type="match status" value="1"/>
</dbReference>
<reference evidence="2" key="2">
    <citation type="submission" date="2022-01" db="EMBL/GenBank/DDBJ databases">
        <title>Novel bile acid biosynthetic pathways are enriched in the microbiome of centenarians.</title>
        <authorList>
            <person name="Sato Y."/>
            <person name="Atarashi K."/>
            <person name="Plichta R.D."/>
            <person name="Arai Y."/>
            <person name="Sasajima S."/>
            <person name="Kearney M.S."/>
            <person name="Suda W."/>
            <person name="Takeshita K."/>
            <person name="Sasaki T."/>
            <person name="Okamoto S."/>
            <person name="Skelly N.A."/>
            <person name="Okamura Y."/>
            <person name="Vlamakis H."/>
            <person name="Li Y."/>
            <person name="Tanoue T."/>
            <person name="Takei H."/>
            <person name="Nittono H."/>
            <person name="Narushima S."/>
            <person name="Irie J."/>
            <person name="Itoh H."/>
            <person name="Moriya K."/>
            <person name="Sugiura Y."/>
            <person name="Suematsu M."/>
            <person name="Moritoki N."/>
            <person name="Shibata S."/>
            <person name="Littman R.D."/>
            <person name="Fischbach A.M."/>
            <person name="Uwamino Y."/>
            <person name="Inoue T."/>
            <person name="Honda A."/>
            <person name="Hattori M."/>
            <person name="Murai T."/>
            <person name="Xavier J.R."/>
            <person name="Hirose N."/>
            <person name="Honda K."/>
        </authorList>
    </citation>
    <scope>NUCLEOTIDE SEQUENCE</scope>
    <source>
        <strain evidence="2">CE91-St55</strain>
    </source>
</reference>
<dbReference type="AlphaFoldDB" id="A0A374NYQ0"/>
<evidence type="ECO:0000313" key="3">
    <source>
        <dbReference type="EMBL" id="RGI95450.1"/>
    </source>
</evidence>
<dbReference type="RefSeq" id="WP_117624316.1">
    <property type="nucleotide sequence ID" value="NZ_BQNJ01000001.1"/>
</dbReference>
<evidence type="ECO:0000313" key="4">
    <source>
        <dbReference type="Proteomes" id="UP000263014"/>
    </source>
</evidence>
<reference evidence="3 4" key="1">
    <citation type="submission" date="2018-08" db="EMBL/GenBank/DDBJ databases">
        <title>A genome reference for cultivated species of the human gut microbiota.</title>
        <authorList>
            <person name="Zou Y."/>
            <person name="Xue W."/>
            <person name="Luo G."/>
        </authorList>
    </citation>
    <scope>NUCLEOTIDE SEQUENCE [LARGE SCALE GENOMIC DNA]</scope>
    <source>
        <strain evidence="3 4">TM09-12</strain>
    </source>
</reference>
<keyword evidence="1" id="KW-0812">Transmembrane</keyword>
<dbReference type="InterPro" id="IPR025469">
    <property type="entry name" value="DUF4320"/>
</dbReference>
<keyword evidence="1" id="KW-1133">Transmembrane helix</keyword>
<dbReference type="Proteomes" id="UP000263014">
    <property type="component" value="Unassembled WGS sequence"/>
</dbReference>
<feature type="transmembrane region" description="Helical" evidence="1">
    <location>
        <begin position="21"/>
        <end position="42"/>
    </location>
</feature>
<keyword evidence="1" id="KW-0472">Membrane</keyword>
<name>A0A374NYQ0_9FIRM</name>